<comment type="subcellular location">
    <subcellularLocation>
        <location evidence="1 8">Cell membrane</location>
        <topology evidence="1 8">Multi-pass membrane protein</topology>
    </subcellularLocation>
</comment>
<dbReference type="PIRSF" id="PIRSF005353">
    <property type="entry name" value="PbuG"/>
    <property type="match status" value="1"/>
</dbReference>
<protein>
    <submittedName>
        <fullName evidence="10">MFS transporter, AGZA family, xanthine/uracil permease</fullName>
    </submittedName>
</protein>
<gene>
    <name evidence="10" type="ORF">SAMN02744124_01411</name>
</gene>
<comment type="similarity">
    <text evidence="2 8">Belongs to the nucleobase:cation symporter-2 (NCS2) (TC 2.A.40) family. Azg-like subfamily.</text>
</comment>
<evidence type="ECO:0000256" key="9">
    <source>
        <dbReference type="SAM" id="Phobius"/>
    </source>
</evidence>
<dbReference type="PANTHER" id="PTHR43337">
    <property type="entry name" value="XANTHINE/URACIL PERMEASE C887.17-RELATED"/>
    <property type="match status" value="1"/>
</dbReference>
<evidence type="ECO:0000313" key="10">
    <source>
        <dbReference type="EMBL" id="SMF12212.1"/>
    </source>
</evidence>
<keyword evidence="4 8" id="KW-1003">Cell membrane</keyword>
<keyword evidence="5 8" id="KW-0812">Transmembrane</keyword>
<feature type="transmembrane region" description="Helical" evidence="9">
    <location>
        <begin position="195"/>
        <end position="211"/>
    </location>
</feature>
<name>A0ABY1LVD3_9BACL</name>
<evidence type="ECO:0000256" key="3">
    <source>
        <dbReference type="ARBA" id="ARBA00022448"/>
    </source>
</evidence>
<comment type="caution">
    <text evidence="10">The sequence shown here is derived from an EMBL/GenBank/DDBJ whole genome shotgun (WGS) entry which is preliminary data.</text>
</comment>
<evidence type="ECO:0000313" key="11">
    <source>
        <dbReference type="Proteomes" id="UP000192939"/>
    </source>
</evidence>
<feature type="transmembrane region" description="Helical" evidence="9">
    <location>
        <begin position="12"/>
        <end position="32"/>
    </location>
</feature>
<feature type="transmembrane region" description="Helical" evidence="9">
    <location>
        <begin position="107"/>
        <end position="125"/>
    </location>
</feature>
<feature type="transmembrane region" description="Helical" evidence="9">
    <location>
        <begin position="52"/>
        <end position="71"/>
    </location>
</feature>
<dbReference type="PANTHER" id="PTHR43337:SF1">
    <property type="entry name" value="XANTHINE_URACIL PERMEASE C887.17-RELATED"/>
    <property type="match status" value="1"/>
</dbReference>
<proteinExistence type="inferred from homology"/>
<feature type="transmembrane region" description="Helical" evidence="9">
    <location>
        <begin position="268"/>
        <end position="291"/>
    </location>
</feature>
<evidence type="ECO:0000256" key="1">
    <source>
        <dbReference type="ARBA" id="ARBA00004651"/>
    </source>
</evidence>
<keyword evidence="6 8" id="KW-1133">Transmembrane helix</keyword>
<evidence type="ECO:0000256" key="5">
    <source>
        <dbReference type="ARBA" id="ARBA00022692"/>
    </source>
</evidence>
<dbReference type="InterPro" id="IPR045018">
    <property type="entry name" value="Azg-like"/>
</dbReference>
<feature type="transmembrane region" description="Helical" evidence="9">
    <location>
        <begin position="353"/>
        <end position="386"/>
    </location>
</feature>
<organism evidence="10 11">
    <name type="scientific">Paenibacillus barengoltzii J12</name>
    <dbReference type="NCBI Taxonomy" id="935846"/>
    <lineage>
        <taxon>Bacteria</taxon>
        <taxon>Bacillati</taxon>
        <taxon>Bacillota</taxon>
        <taxon>Bacilli</taxon>
        <taxon>Bacillales</taxon>
        <taxon>Paenibacillaceae</taxon>
        <taxon>Paenibacillus</taxon>
    </lineage>
</organism>
<feature type="transmembrane region" description="Helical" evidence="9">
    <location>
        <begin position="312"/>
        <end position="333"/>
    </location>
</feature>
<dbReference type="RefSeq" id="WP_016313507.1">
    <property type="nucleotide sequence ID" value="NZ_FXAE01000010.1"/>
</dbReference>
<reference evidence="10 11" key="1">
    <citation type="submission" date="2017-04" db="EMBL/GenBank/DDBJ databases">
        <authorList>
            <person name="Varghese N."/>
            <person name="Submissions S."/>
        </authorList>
    </citation>
    <scope>NUCLEOTIDE SEQUENCE [LARGE SCALE GENOMIC DNA]</scope>
    <source>
        <strain evidence="10 11">J12</strain>
    </source>
</reference>
<dbReference type="Pfam" id="PF00860">
    <property type="entry name" value="Xan_ur_permease"/>
    <property type="match status" value="1"/>
</dbReference>
<feature type="transmembrane region" description="Helical" evidence="9">
    <location>
        <begin position="218"/>
        <end position="239"/>
    </location>
</feature>
<dbReference type="Proteomes" id="UP000192939">
    <property type="component" value="Unassembled WGS sequence"/>
</dbReference>
<dbReference type="GeneID" id="43346045"/>
<feature type="transmembrane region" description="Helical" evidence="9">
    <location>
        <begin position="420"/>
        <end position="437"/>
    </location>
</feature>
<evidence type="ECO:0000256" key="4">
    <source>
        <dbReference type="ARBA" id="ARBA00022475"/>
    </source>
</evidence>
<dbReference type="EMBL" id="FXAE01000010">
    <property type="protein sequence ID" value="SMF12212.1"/>
    <property type="molecule type" value="Genomic_DNA"/>
</dbReference>
<sequence length="466" mass="49505">MDRFFKLKQNGTTVRTEIMAGLTTFMAMAYILTVNPNTLTAFGQIEMGWYSVFLATALSAGIFTIAMGLFINFPVALAPGMGLNAYFASVILSSATTDHPFTWEMGLTAVFISGLIFILLTLTKVRQMLLDAVPDSLKHAITVGIGLFITIIGLKNSGLMTIGVEAGSDIPANTFTDVLSFETVIHLGSLENTDVQLTLIGLLLIGVLMVLNVRGAILLGILGTTVIALLMGVVDFGTLSNPQTPWVPDFTQINFARFDWDGILHTGIISAIATFTFVELFDTFGTLVGTASRAGIMKDPEEGKKRVGKAMLVDAAAVTGGALLGTSTTTAYVESAAGVAEGGRTGLTALTTGVCFLAALFLAPIAALIPGAATAAALIIVGVLMVQSIKEIDFSDMVIAIPAFLTVTMMPFTYNIANGISFGVVFYVVLAFAANLIGKKKYDIHWLMWVLFVLIILRYIFLGSQG</sequence>
<feature type="transmembrane region" description="Helical" evidence="9">
    <location>
        <begin position="137"/>
        <end position="154"/>
    </location>
</feature>
<evidence type="ECO:0000256" key="7">
    <source>
        <dbReference type="ARBA" id="ARBA00023136"/>
    </source>
</evidence>
<dbReference type="InterPro" id="IPR026033">
    <property type="entry name" value="Azg-like_bact_archaea"/>
</dbReference>
<keyword evidence="7 8" id="KW-0472">Membrane</keyword>
<keyword evidence="3 8" id="KW-0813">Transport</keyword>
<dbReference type="InterPro" id="IPR006043">
    <property type="entry name" value="NCS2"/>
</dbReference>
<keyword evidence="11" id="KW-1185">Reference proteome</keyword>
<feature type="transmembrane region" description="Helical" evidence="9">
    <location>
        <begin position="83"/>
        <end position="101"/>
    </location>
</feature>
<evidence type="ECO:0000256" key="2">
    <source>
        <dbReference type="ARBA" id="ARBA00005697"/>
    </source>
</evidence>
<feature type="transmembrane region" description="Helical" evidence="9">
    <location>
        <begin position="444"/>
        <end position="461"/>
    </location>
</feature>
<evidence type="ECO:0000256" key="6">
    <source>
        <dbReference type="ARBA" id="ARBA00022989"/>
    </source>
</evidence>
<accession>A0ABY1LVD3</accession>
<evidence type="ECO:0000256" key="8">
    <source>
        <dbReference type="PIRNR" id="PIRNR005353"/>
    </source>
</evidence>